<reference evidence="2" key="1">
    <citation type="submission" date="2017-01" db="EMBL/GenBank/DDBJ databases">
        <title>Genome Analysis of Deinococcus marmoris KOPRI26562.</title>
        <authorList>
            <person name="Kim J.H."/>
            <person name="Oh H.-M."/>
        </authorList>
    </citation>
    <scope>NUCLEOTIDE SEQUENCE [LARGE SCALE GENOMIC DNA]</scope>
    <source>
        <strain evidence="2">PAMC 26633</strain>
    </source>
</reference>
<dbReference type="AlphaFoldDB" id="A0A226WPD2"/>
<proteinExistence type="predicted"/>
<gene>
    <name evidence="1" type="ORF">BSU04_40710</name>
</gene>
<organism evidence="1 2">
    <name type="scientific">Caballeronia sordidicola</name>
    <name type="common">Burkholderia sordidicola</name>
    <dbReference type="NCBI Taxonomy" id="196367"/>
    <lineage>
        <taxon>Bacteria</taxon>
        <taxon>Pseudomonadati</taxon>
        <taxon>Pseudomonadota</taxon>
        <taxon>Betaproteobacteria</taxon>
        <taxon>Burkholderiales</taxon>
        <taxon>Burkholderiaceae</taxon>
        <taxon>Caballeronia</taxon>
    </lineage>
</organism>
<sequence length="55" mass="6070">MLFSIASFTTSAIFRIVSAGKPLVERSLTRFFPSVSQSELNSIVISNLSLQPPRQ</sequence>
<comment type="caution">
    <text evidence="1">The sequence shown here is derived from an EMBL/GenBank/DDBJ whole genome shotgun (WGS) entry which is preliminary data.</text>
</comment>
<dbReference type="Proteomes" id="UP000214720">
    <property type="component" value="Unassembled WGS sequence"/>
</dbReference>
<name>A0A226WPD2_CABSO</name>
<dbReference type="EMBL" id="MTHB01000269">
    <property type="protein sequence ID" value="OXC72680.1"/>
    <property type="molecule type" value="Genomic_DNA"/>
</dbReference>
<accession>A0A226WPD2</accession>
<protein>
    <submittedName>
        <fullName evidence="1">Uncharacterized protein</fullName>
    </submittedName>
</protein>
<evidence type="ECO:0000313" key="2">
    <source>
        <dbReference type="Proteomes" id="UP000214720"/>
    </source>
</evidence>
<evidence type="ECO:0000313" key="1">
    <source>
        <dbReference type="EMBL" id="OXC72680.1"/>
    </source>
</evidence>